<feature type="compositionally biased region" description="Acidic residues" evidence="2">
    <location>
        <begin position="71"/>
        <end position="91"/>
    </location>
</feature>
<proteinExistence type="predicted"/>
<dbReference type="PROSITE" id="PS51257">
    <property type="entry name" value="PROKAR_LIPOPROTEIN"/>
    <property type="match status" value="1"/>
</dbReference>
<evidence type="ECO:0000256" key="1">
    <source>
        <dbReference type="ARBA" id="ARBA00022729"/>
    </source>
</evidence>
<comment type="caution">
    <text evidence="4">The sequence shown here is derived from an EMBL/GenBank/DDBJ whole genome shotgun (WGS) entry which is preliminary data.</text>
</comment>
<dbReference type="InterPro" id="IPR032812">
    <property type="entry name" value="SbsA_Ig"/>
</dbReference>
<name>A0ABX9QS53_9BACT</name>
<keyword evidence="5" id="KW-1185">Reference proteome</keyword>
<feature type="region of interest" description="Disordered" evidence="2">
    <location>
        <begin position="19"/>
        <end position="109"/>
    </location>
</feature>
<reference evidence="4 5" key="1">
    <citation type="submission" date="2018-09" db="EMBL/GenBank/DDBJ databases">
        <authorList>
            <person name="Livingstone P.G."/>
            <person name="Whitworth D.E."/>
        </authorList>
    </citation>
    <scope>NUCLEOTIDE SEQUENCE [LARGE SCALE GENOMIC DNA]</scope>
    <source>
        <strain evidence="4 5">CA031B</strain>
    </source>
</reference>
<dbReference type="Pfam" id="PF13205">
    <property type="entry name" value="Big_5"/>
    <property type="match status" value="1"/>
</dbReference>
<dbReference type="Proteomes" id="UP000278907">
    <property type="component" value="Unassembled WGS sequence"/>
</dbReference>
<evidence type="ECO:0000313" key="4">
    <source>
        <dbReference type="EMBL" id="RKI17712.1"/>
    </source>
</evidence>
<dbReference type="EMBL" id="RAWI01000001">
    <property type="protein sequence ID" value="RKI17712.1"/>
    <property type="molecule type" value="Genomic_DNA"/>
</dbReference>
<accession>A0ABX9QS53</accession>
<protein>
    <recommendedName>
        <fullName evidence="3">SbsA Ig-like domain-containing protein</fullName>
    </recommendedName>
</protein>
<evidence type="ECO:0000259" key="3">
    <source>
        <dbReference type="Pfam" id="PF13205"/>
    </source>
</evidence>
<organism evidence="4 5">
    <name type="scientific">Corallococcus praedator</name>
    <dbReference type="NCBI Taxonomy" id="2316724"/>
    <lineage>
        <taxon>Bacteria</taxon>
        <taxon>Pseudomonadati</taxon>
        <taxon>Myxococcota</taxon>
        <taxon>Myxococcia</taxon>
        <taxon>Myxococcales</taxon>
        <taxon>Cystobacterineae</taxon>
        <taxon>Myxococcaceae</taxon>
        <taxon>Corallococcus</taxon>
    </lineage>
</organism>
<dbReference type="RefSeq" id="WP_120630609.1">
    <property type="nucleotide sequence ID" value="NZ_RAWI01000001.1"/>
</dbReference>
<feature type="domain" description="SbsA Ig-like" evidence="3">
    <location>
        <begin position="207"/>
        <end position="317"/>
    </location>
</feature>
<gene>
    <name evidence="4" type="ORF">D7Y13_00040</name>
</gene>
<keyword evidence="1" id="KW-0732">Signal</keyword>
<evidence type="ECO:0000313" key="5">
    <source>
        <dbReference type="Proteomes" id="UP000278907"/>
    </source>
</evidence>
<sequence length="700" mass="74579">MRGLLGVLVVFLLVGCSPSEGPSSEDGGGPLRDAGSTADASVGEPPPDAGALFDAGGDAGETLDAGTEPDAGLEPDAGVEPDAGTDPDAGTEPDAGSGPDAGTEPDAGDPVVMSVRLIMPGDSHQQDPVEVTYVNAHLRPYLEIGGPRLPDRVDLLLDGVLLTSLPGGVNAFDWDTRTVEEGEHALSARAHVGTRSFLSSSRRVVVDRTPPHLALRTPETGTRDVSEDAPIQAVFSEPIVPETLESSLWMTRNYKLITPERTLSPDGTVLTLKPLPQPSPSYVRTIRYAVDFLSFAPVTDRAGNPLSWRSGEWSWETLRLIPLEAPLDANSGYANFDPSLQLDAKGLPTVAWSEGSQFGDSSIYVWRFTGQSWVPVGPPLWASLDWTPARDPSLQLDATDHPVVAWSELVGEGGPVCIHVQRWSGETWTKVLAPLCPTNGAAYGPSLRLDAEGRPVVAWEEGVGSLPQGIRVARWTEAGWASLGEPLSAEAGDTDAVWASLQLAADGTPFVAWTESTETPEGTLGPRRVHVRRWSDDSWEPVGGPLDALDGETSASKASLALDAQGNPVVAWAEYQPEGGLVSRLYVRRWTGSTWEPLGDALGTQEPATHLRNTTLRLDTSGNPVVAWDEDGPGDVADVYLQRWTGSTWGAPVRVSSATRSALHPSFQLNAQGQVTIAWGEFADLPTGTPQIVNFVRFLP</sequence>
<evidence type="ECO:0000256" key="2">
    <source>
        <dbReference type="SAM" id="MobiDB-lite"/>
    </source>
</evidence>